<feature type="compositionally biased region" description="Polar residues" evidence="1">
    <location>
        <begin position="68"/>
        <end position="81"/>
    </location>
</feature>
<keyword evidence="6" id="KW-1185">Reference proteome</keyword>
<evidence type="ECO:0000313" key="4">
    <source>
        <dbReference type="EMBL" id="CAF3534788.1"/>
    </source>
</evidence>
<dbReference type="Proteomes" id="UP000663829">
    <property type="component" value="Unassembled WGS sequence"/>
</dbReference>
<evidence type="ECO:0000256" key="1">
    <source>
        <dbReference type="SAM" id="MobiDB-lite"/>
    </source>
</evidence>
<dbReference type="AlphaFoldDB" id="A0A814AHJ1"/>
<name>A0A814AHJ1_9BILA</name>
<reference evidence="3" key="1">
    <citation type="submission" date="2021-02" db="EMBL/GenBank/DDBJ databases">
        <authorList>
            <person name="Nowell W R."/>
        </authorList>
    </citation>
    <scope>NUCLEOTIDE SEQUENCE</scope>
</reference>
<evidence type="ECO:0000313" key="3">
    <source>
        <dbReference type="EMBL" id="CAF0915388.1"/>
    </source>
</evidence>
<evidence type="ECO:0000313" key="5">
    <source>
        <dbReference type="EMBL" id="CAF3695668.1"/>
    </source>
</evidence>
<sequence length="204" mass="23602">MSSNRANALYGDTVIAFYRIFGLLHTIRITQISNKVYVQRTPTGSSKMKKRLTKKLSRDPFLRNIQKQKQESQLARRQGNVSKLIENDTKTAGLTNKEVEEVKPRTLINKKNVQRFMPKTNFQLQNDSFLPLKTFDNTPMLGVRLLSETAEKNNTKQKPIICSKTALNFHNRRLGNKSLKRIDNDYRIGLKQKRLAAKLKLEKL</sequence>
<evidence type="ECO:0000313" key="6">
    <source>
        <dbReference type="Proteomes" id="UP000663829"/>
    </source>
</evidence>
<dbReference type="EMBL" id="CAJOBA010000470">
    <property type="protein sequence ID" value="CAF3534788.1"/>
    <property type="molecule type" value="Genomic_DNA"/>
</dbReference>
<evidence type="ECO:0000313" key="2">
    <source>
        <dbReference type="EMBL" id="CAF0755574.1"/>
    </source>
</evidence>
<dbReference type="EMBL" id="CAJNOQ010001734">
    <property type="protein sequence ID" value="CAF0915388.1"/>
    <property type="molecule type" value="Genomic_DNA"/>
</dbReference>
<feature type="region of interest" description="Disordered" evidence="1">
    <location>
        <begin position="68"/>
        <end position="88"/>
    </location>
</feature>
<gene>
    <name evidence="3" type="ORF">GPM918_LOCUS9366</name>
    <name evidence="2" type="ORF">OVA965_LOCUS2263</name>
    <name evidence="5" type="ORF">SRO942_LOCUS9367</name>
    <name evidence="4" type="ORF">TMI583_LOCUS2263</name>
</gene>
<dbReference type="Proteomes" id="UP000677228">
    <property type="component" value="Unassembled WGS sequence"/>
</dbReference>
<comment type="caution">
    <text evidence="3">The sequence shown here is derived from an EMBL/GenBank/DDBJ whole genome shotgun (WGS) entry which is preliminary data.</text>
</comment>
<proteinExistence type="predicted"/>
<dbReference type="EMBL" id="CAJOBC010001734">
    <property type="protein sequence ID" value="CAF3695668.1"/>
    <property type="molecule type" value="Genomic_DNA"/>
</dbReference>
<dbReference type="Proteomes" id="UP000682733">
    <property type="component" value="Unassembled WGS sequence"/>
</dbReference>
<protein>
    <submittedName>
        <fullName evidence="3">Uncharacterized protein</fullName>
    </submittedName>
</protein>
<dbReference type="Proteomes" id="UP000681722">
    <property type="component" value="Unassembled WGS sequence"/>
</dbReference>
<accession>A0A814AHJ1</accession>
<dbReference type="EMBL" id="CAJNOK010000470">
    <property type="protein sequence ID" value="CAF0755574.1"/>
    <property type="molecule type" value="Genomic_DNA"/>
</dbReference>
<organism evidence="3 6">
    <name type="scientific">Didymodactylos carnosus</name>
    <dbReference type="NCBI Taxonomy" id="1234261"/>
    <lineage>
        <taxon>Eukaryota</taxon>
        <taxon>Metazoa</taxon>
        <taxon>Spiralia</taxon>
        <taxon>Gnathifera</taxon>
        <taxon>Rotifera</taxon>
        <taxon>Eurotatoria</taxon>
        <taxon>Bdelloidea</taxon>
        <taxon>Philodinida</taxon>
        <taxon>Philodinidae</taxon>
        <taxon>Didymodactylos</taxon>
    </lineage>
</organism>